<dbReference type="PANTHER" id="PTHR46954">
    <property type="entry name" value="C2H2-TYPE DOMAIN-CONTAINING PROTEIN"/>
    <property type="match status" value="1"/>
</dbReference>
<accession>A0A818Z083</accession>
<dbReference type="AlphaFoldDB" id="A0A818Z083"/>
<dbReference type="Proteomes" id="UP000663891">
    <property type="component" value="Unassembled WGS sequence"/>
</dbReference>
<evidence type="ECO:0000313" key="1">
    <source>
        <dbReference type="EMBL" id="CAF1331811.1"/>
    </source>
</evidence>
<dbReference type="Proteomes" id="UP000663868">
    <property type="component" value="Unassembled WGS sequence"/>
</dbReference>
<dbReference type="EMBL" id="CAJNOE010000778">
    <property type="protein sequence ID" value="CAF1331811.1"/>
    <property type="molecule type" value="Genomic_DNA"/>
</dbReference>
<protein>
    <submittedName>
        <fullName evidence="3">Uncharacterized protein</fullName>
    </submittedName>
</protein>
<organism evidence="3 4">
    <name type="scientific">Adineta steineri</name>
    <dbReference type="NCBI Taxonomy" id="433720"/>
    <lineage>
        <taxon>Eukaryota</taxon>
        <taxon>Metazoa</taxon>
        <taxon>Spiralia</taxon>
        <taxon>Gnathifera</taxon>
        <taxon>Rotifera</taxon>
        <taxon>Eurotatoria</taxon>
        <taxon>Bdelloidea</taxon>
        <taxon>Adinetida</taxon>
        <taxon>Adinetidae</taxon>
        <taxon>Adineta</taxon>
    </lineage>
</organism>
<evidence type="ECO:0000313" key="3">
    <source>
        <dbReference type="EMBL" id="CAF3761318.1"/>
    </source>
</evidence>
<proteinExistence type="predicted"/>
<gene>
    <name evidence="1" type="ORF">IZO911_LOCUS35732</name>
    <name evidence="3" type="ORF">KXQ929_LOCUS14819</name>
    <name evidence="2" type="ORF">VCS650_LOCUS38345</name>
</gene>
<dbReference type="OrthoDB" id="2433005at2759"/>
<sequence>MPANSFSTDMYYIPPVKCNLYSKKRLKTNVSASSSSYFPTTQRAYNKQLLSNCLPTDVEQLLSSSSSTNVQQQPQDLTQLEKQVTPRTMIPGAVFPELPVDNVLESKSQLSPQLSKLYRRSVGRPRVEKQCPDSLQIIEEIAKVGNASDDRRRSETIRPCLTLDDLREKIKQRGYDIKRTTLYYRLLLHRTTSIEGRRHTQTVPVRLRRAQLFLKMLRL</sequence>
<dbReference type="EMBL" id="CAJNON010001131">
    <property type="protein sequence ID" value="CAF1431740.1"/>
    <property type="molecule type" value="Genomic_DNA"/>
</dbReference>
<comment type="caution">
    <text evidence="3">The sequence shown here is derived from an EMBL/GenBank/DDBJ whole genome shotgun (WGS) entry which is preliminary data.</text>
</comment>
<reference evidence="3" key="1">
    <citation type="submission" date="2021-02" db="EMBL/GenBank/DDBJ databases">
        <authorList>
            <person name="Nowell W R."/>
        </authorList>
    </citation>
    <scope>NUCLEOTIDE SEQUENCE</scope>
</reference>
<dbReference type="EMBL" id="CAJOBB010000835">
    <property type="protein sequence ID" value="CAF3761318.1"/>
    <property type="molecule type" value="Genomic_DNA"/>
</dbReference>
<dbReference type="PANTHER" id="PTHR46954:SF1">
    <property type="entry name" value="C2H2-TYPE DOMAIN-CONTAINING PROTEIN"/>
    <property type="match status" value="1"/>
</dbReference>
<name>A0A818Z083_9BILA</name>
<evidence type="ECO:0000313" key="4">
    <source>
        <dbReference type="Proteomes" id="UP000663868"/>
    </source>
</evidence>
<evidence type="ECO:0000313" key="2">
    <source>
        <dbReference type="EMBL" id="CAF1431740.1"/>
    </source>
</evidence>
<dbReference type="Proteomes" id="UP000663860">
    <property type="component" value="Unassembled WGS sequence"/>
</dbReference>